<dbReference type="InterPro" id="IPR001611">
    <property type="entry name" value="Leu-rich_rpt"/>
</dbReference>
<sequence>MFSNNEDRNETKLRSFTFPEKVNFLNKSAVIINRRAPKYTSFNNLSGDDLQLHMRLESKDWHMIVVLHHGLFSRKQIIDALYNIVKDKLFAPMGYERNGEFDTFLIVDQSDALKRLFENQLKIYIGDTVLPLMVQLTVSPNNQLHNPRLIDLLHADITQKINQAKQKDINTEVFDLSHYCESSKYVIISLSNRICLNILIVQMNRIAKLKAEFSLFDFSNNDIQTLEPFEKLYGFQMKVLNLQNNQIRDLNELRYLRNLNIVELSLDGNRFINTTDITRKVQSMISTVKVLNGNQIEVEMTASTSQMKDDKKISFNFNAYKAQGNEPIVKFSEGIFFTASKAHTFEKLLSSYLNLKRDNWWSKVTIEHNKRYEKEEIIEEIQKLFPNVPFFPCYYKRLGNRDEFYLYKNFDALKLLMERRLIHEMPDCQKITFQLSLGVAAFEDGQVNWQHKISYVLSQRIIGDTLDLNGFIHDPKFSKIILPINTKFTLNYIFDHARKQNNQITKIYIQNNGITSLDCLRKSFFTHSKVVTLDLRNNKILCLSGMSFLCSLKEIFLDGNPICEMFSNPKSYIEEVKQYFPGAEKIDGRVINRSLQMVSFQNFLITRKASVMVNAFLSNFFKLFDSMERHRVLEFYSDQSIFTMSVNFNPEHFSMTQRAETATQIQNYGKYSRNLLYIANFSKTVDNIHVGLTNIAKVFNGLNRTSHDFESFSIDVPLYHPTSMIVITVTGIFEEHGLHLNKFDLFLGFTRTFILHPLPENKFFISNDQMFVHSFAPAQKDLWMNNKRKIINENEENHHEDISVTPLEEKTMKLILFQKLTELKKEECLRILEESFWNIKVSLATFNSLINTCGIADDKFNFQ</sequence>
<comment type="subcellular location">
    <subcellularLocation>
        <location evidence="1">Nucleus</location>
    </subcellularLocation>
</comment>
<evidence type="ECO:0000313" key="7">
    <source>
        <dbReference type="EMBL" id="CRL05316.1"/>
    </source>
</evidence>
<dbReference type="SUPFAM" id="SSF54427">
    <property type="entry name" value="NTF2-like"/>
    <property type="match status" value="1"/>
</dbReference>
<evidence type="ECO:0000259" key="6">
    <source>
        <dbReference type="PROSITE" id="PS50177"/>
    </source>
</evidence>
<keyword evidence="8" id="KW-1185">Reference proteome</keyword>
<feature type="domain" description="NTF2" evidence="6">
    <location>
        <begin position="612"/>
        <end position="772"/>
    </location>
</feature>
<dbReference type="InterPro" id="IPR057125">
    <property type="entry name" value="NXF1/2/3/5-like_LRR"/>
</dbReference>
<comment type="similarity">
    <text evidence="2">Belongs to the NXF family.</text>
</comment>
<dbReference type="AlphaFoldDB" id="A0A1J1J0J2"/>
<dbReference type="Gene3D" id="3.80.10.10">
    <property type="entry name" value="Ribonuclease Inhibitor"/>
    <property type="match status" value="2"/>
</dbReference>
<dbReference type="InterPro" id="IPR018222">
    <property type="entry name" value="Nuclear_transport_factor_2_euk"/>
</dbReference>
<evidence type="ECO:0000313" key="8">
    <source>
        <dbReference type="Proteomes" id="UP000183832"/>
    </source>
</evidence>
<organism evidence="7 8">
    <name type="scientific">Clunio marinus</name>
    <dbReference type="NCBI Taxonomy" id="568069"/>
    <lineage>
        <taxon>Eukaryota</taxon>
        <taxon>Metazoa</taxon>
        <taxon>Ecdysozoa</taxon>
        <taxon>Arthropoda</taxon>
        <taxon>Hexapoda</taxon>
        <taxon>Insecta</taxon>
        <taxon>Pterygota</taxon>
        <taxon>Neoptera</taxon>
        <taxon>Endopterygota</taxon>
        <taxon>Diptera</taxon>
        <taxon>Nematocera</taxon>
        <taxon>Chironomoidea</taxon>
        <taxon>Chironomidae</taxon>
        <taxon>Clunio</taxon>
    </lineage>
</organism>
<reference evidence="7 8" key="1">
    <citation type="submission" date="2015-04" db="EMBL/GenBank/DDBJ databases">
        <authorList>
            <person name="Syromyatnikov M.Y."/>
            <person name="Popov V.N."/>
        </authorList>
    </citation>
    <scope>NUCLEOTIDE SEQUENCE [LARGE SCALE GENOMIC DNA]</scope>
</reference>
<keyword evidence="4" id="KW-0509">mRNA transport</keyword>
<evidence type="ECO:0000256" key="1">
    <source>
        <dbReference type="ARBA" id="ARBA00004123"/>
    </source>
</evidence>
<dbReference type="Pfam" id="PF09162">
    <property type="entry name" value="Tap-RNA_bind"/>
    <property type="match status" value="1"/>
</dbReference>
<dbReference type="GO" id="GO:0005634">
    <property type="term" value="C:nucleus"/>
    <property type="evidence" value="ECO:0007669"/>
    <property type="project" value="UniProtKB-SubCell"/>
</dbReference>
<dbReference type="PROSITE" id="PS50177">
    <property type="entry name" value="NTF2_DOMAIN"/>
    <property type="match status" value="1"/>
</dbReference>
<protein>
    <submittedName>
        <fullName evidence="7">CLUMA_CG018225, isoform A</fullName>
    </submittedName>
</protein>
<dbReference type="Pfam" id="PF24048">
    <property type="entry name" value="LRR_NXF1-5"/>
    <property type="match status" value="1"/>
</dbReference>
<dbReference type="SUPFAM" id="SSF54928">
    <property type="entry name" value="RNA-binding domain, RBD"/>
    <property type="match status" value="1"/>
</dbReference>
<dbReference type="InterPro" id="IPR015245">
    <property type="entry name" value="Tap_RNA-bd"/>
</dbReference>
<dbReference type="PANTHER" id="PTHR10662">
    <property type="entry name" value="NUCLEAR RNA EXPORT FACTOR"/>
    <property type="match status" value="1"/>
</dbReference>
<dbReference type="InterPro" id="IPR032710">
    <property type="entry name" value="NTF2-like_dom_sf"/>
</dbReference>
<dbReference type="Gene3D" id="3.10.450.50">
    <property type="match status" value="1"/>
</dbReference>
<dbReference type="GO" id="GO:0003723">
    <property type="term" value="F:RNA binding"/>
    <property type="evidence" value="ECO:0007669"/>
    <property type="project" value="InterPro"/>
</dbReference>
<dbReference type="OrthoDB" id="25872at2759"/>
<dbReference type="Pfam" id="PF22602">
    <property type="entry name" value="NXF_NTF2"/>
    <property type="match status" value="1"/>
</dbReference>
<name>A0A1J1J0J2_9DIPT</name>
<dbReference type="PROSITE" id="PS51450">
    <property type="entry name" value="LRR"/>
    <property type="match status" value="2"/>
</dbReference>
<dbReference type="EMBL" id="CVRI01000064">
    <property type="protein sequence ID" value="CRL05316.1"/>
    <property type="molecule type" value="Genomic_DNA"/>
</dbReference>
<keyword evidence="5" id="KW-0539">Nucleus</keyword>
<dbReference type="Proteomes" id="UP000183832">
    <property type="component" value="Unassembled WGS sequence"/>
</dbReference>
<evidence type="ECO:0000256" key="3">
    <source>
        <dbReference type="ARBA" id="ARBA00022448"/>
    </source>
</evidence>
<evidence type="ECO:0000256" key="2">
    <source>
        <dbReference type="ARBA" id="ARBA00009285"/>
    </source>
</evidence>
<dbReference type="GO" id="GO:0016973">
    <property type="term" value="P:poly(A)+ mRNA export from nucleus"/>
    <property type="evidence" value="ECO:0007669"/>
    <property type="project" value="TreeGrafter"/>
</dbReference>
<evidence type="ECO:0000256" key="5">
    <source>
        <dbReference type="ARBA" id="ARBA00023242"/>
    </source>
</evidence>
<dbReference type="InterPro" id="IPR002075">
    <property type="entry name" value="NTF2_dom"/>
</dbReference>
<dbReference type="GO" id="GO:0005737">
    <property type="term" value="C:cytoplasm"/>
    <property type="evidence" value="ECO:0007669"/>
    <property type="project" value="InterPro"/>
</dbReference>
<dbReference type="STRING" id="568069.A0A1J1J0J2"/>
<dbReference type="InterPro" id="IPR035979">
    <property type="entry name" value="RBD_domain_sf"/>
</dbReference>
<keyword evidence="3" id="KW-0813">Transport</keyword>
<dbReference type="Gene3D" id="3.30.70.330">
    <property type="match status" value="1"/>
</dbReference>
<accession>A0A1J1J0J2</accession>
<dbReference type="SUPFAM" id="SSF52058">
    <property type="entry name" value="L domain-like"/>
    <property type="match status" value="2"/>
</dbReference>
<dbReference type="PANTHER" id="PTHR10662:SF22">
    <property type="entry name" value="NUCLEAR RNA EXPORT FACTOR 1"/>
    <property type="match status" value="1"/>
</dbReference>
<proteinExistence type="inferred from homology"/>
<dbReference type="InterPro" id="IPR032675">
    <property type="entry name" value="LRR_dom_sf"/>
</dbReference>
<evidence type="ECO:0000256" key="4">
    <source>
        <dbReference type="ARBA" id="ARBA00022816"/>
    </source>
</evidence>
<gene>
    <name evidence="7" type="ORF">CLUMA_CG018225</name>
</gene>
<dbReference type="InterPro" id="IPR030217">
    <property type="entry name" value="NXF_fam"/>
</dbReference>
<dbReference type="InterPro" id="IPR012677">
    <property type="entry name" value="Nucleotide-bd_a/b_plait_sf"/>
</dbReference>